<organism evidence="1 2">
    <name type="scientific">Algibacter lectus</name>
    <dbReference type="NCBI Taxonomy" id="221126"/>
    <lineage>
        <taxon>Bacteria</taxon>
        <taxon>Pseudomonadati</taxon>
        <taxon>Bacteroidota</taxon>
        <taxon>Flavobacteriia</taxon>
        <taxon>Flavobacteriales</taxon>
        <taxon>Flavobacteriaceae</taxon>
        <taxon>Algibacter</taxon>
    </lineage>
</organism>
<evidence type="ECO:0000313" key="2">
    <source>
        <dbReference type="Proteomes" id="UP000029644"/>
    </source>
</evidence>
<evidence type="ECO:0000313" key="1">
    <source>
        <dbReference type="EMBL" id="GAL62867.1"/>
    </source>
</evidence>
<dbReference type="RefSeq" id="WP_369441171.1">
    <property type="nucleotide sequence ID" value="NZ_BBNQ01000008.1"/>
</dbReference>
<comment type="caution">
    <text evidence="1">The sequence shown here is derived from an EMBL/GenBank/DDBJ whole genome shotgun (WGS) entry which is preliminary data.</text>
</comment>
<accession>A0A090W5S2</accession>
<name>A0A090W5S2_9FLAO</name>
<dbReference type="Proteomes" id="UP000029644">
    <property type="component" value="Unassembled WGS sequence"/>
</dbReference>
<dbReference type="AlphaFoldDB" id="A0A090W5S2"/>
<dbReference type="EMBL" id="BBNQ01000008">
    <property type="protein sequence ID" value="GAL62867.1"/>
    <property type="molecule type" value="Genomic_DNA"/>
</dbReference>
<protein>
    <recommendedName>
        <fullName evidence="3">Glycosyltransferase</fullName>
    </recommendedName>
</protein>
<gene>
    <name evidence="1" type="ORF">JCM19300_3435</name>
</gene>
<sequence>MKKRILIAPLNWGLGHATRCIPIINALILNNFEPIIASDGVALALLKKEFPNLKCIELPAYNVTYAKNGKHFKLKLIKDSPKLMQAIKAEKKATKTLLILRVFLGLYRTTDWVLGVKKCHLFLLRIN</sequence>
<proteinExistence type="predicted"/>
<evidence type="ECO:0008006" key="3">
    <source>
        <dbReference type="Google" id="ProtNLM"/>
    </source>
</evidence>
<reference evidence="1 2" key="1">
    <citation type="journal article" date="2014" name="Genome Announc.">
        <title>Draft Genome Sequences of Marine Flavobacterium Algibacter lectus Strains SS8 and NR4.</title>
        <authorList>
            <person name="Takatani N."/>
            <person name="Nakanishi M."/>
            <person name="Meirelles P."/>
            <person name="Mino S."/>
            <person name="Suda W."/>
            <person name="Oshima K."/>
            <person name="Hattori M."/>
            <person name="Ohkuma M."/>
            <person name="Hosokawa M."/>
            <person name="Miyashita K."/>
            <person name="Thompson F.L."/>
            <person name="Niwa A."/>
            <person name="Sawabe T."/>
            <person name="Sawabe T."/>
        </authorList>
    </citation>
    <scope>NUCLEOTIDE SEQUENCE [LARGE SCALE GENOMIC DNA]</scope>
    <source>
        <strain evidence="1 2">JCM 19300</strain>
    </source>
</reference>